<gene>
    <name evidence="2" type="ORF">EKD16_06490</name>
</gene>
<dbReference type="PROSITE" id="PS50244">
    <property type="entry name" value="S5A_REDUCTASE"/>
    <property type="match status" value="1"/>
</dbReference>
<dbReference type="EMBL" id="CP036455">
    <property type="protein sequence ID" value="QBI53096.1"/>
    <property type="molecule type" value="Genomic_DNA"/>
</dbReference>
<feature type="transmembrane region" description="Helical" evidence="1">
    <location>
        <begin position="164"/>
        <end position="184"/>
    </location>
</feature>
<keyword evidence="1" id="KW-0812">Transmembrane</keyword>
<dbReference type="PANTHER" id="PTHR32251:SF17">
    <property type="entry name" value="STEROID 5-ALPHA REDUCTASE C-TERMINAL DOMAIN-CONTAINING PROTEIN"/>
    <property type="match status" value="1"/>
</dbReference>
<keyword evidence="3" id="KW-1185">Reference proteome</keyword>
<dbReference type="OrthoDB" id="9779233at2"/>
<feature type="transmembrane region" description="Helical" evidence="1">
    <location>
        <begin position="139"/>
        <end position="158"/>
    </location>
</feature>
<reference evidence="2 3" key="1">
    <citation type="submission" date="2019-02" db="EMBL/GenBank/DDBJ databases">
        <authorList>
            <person name="Khodamoradi S."/>
            <person name="Hahnke R.L."/>
            <person name="Kaempfer P."/>
            <person name="Schumann P."/>
            <person name="Rohde M."/>
            <person name="Steinert M."/>
            <person name="Luzhetskyy A."/>
            <person name="Wink J."/>
            <person name="Ruckert C."/>
        </authorList>
    </citation>
    <scope>NUCLEOTIDE SEQUENCE [LARGE SCALE GENOMIC DNA]</scope>
    <source>
        <strain evidence="2 3">M2</strain>
    </source>
</reference>
<dbReference type="Pfam" id="PF06966">
    <property type="entry name" value="DUF1295"/>
    <property type="match status" value="1"/>
</dbReference>
<proteinExistence type="predicted"/>
<keyword evidence="1" id="KW-0472">Membrane</keyword>
<keyword evidence="1" id="KW-1133">Transmembrane helix</keyword>
<sequence>MAVLLLAGQAGPSAVVADGGGRAADALAAFGVNLAVAAAALAVLMGAFFLVGRRLGRHSVVDVAWGTGFALVAVVTVVLSAGYGDPVRTVVASGLATVWGVRLAVHIGSRQRGAEEDPRYAELLARAPGSRDAYALRTVYLLQGALIWAISLPVQAAGYLPGPAAWPLAAGVAVWLLGFLFEAVGDAQLARFKADPANRGRIMDRGLWAWTRHPNYFGDACVWWGLFLMVADSWWGLLTLPAPVAMTLLLTVGSGMRLLERRMRERPGWADYARRTSGFFPLPPRRR</sequence>
<name>A0A4P6PXU6_9ACTN</name>
<dbReference type="GO" id="GO:0016020">
    <property type="term" value="C:membrane"/>
    <property type="evidence" value="ECO:0007669"/>
    <property type="project" value="TreeGrafter"/>
</dbReference>
<dbReference type="InterPro" id="IPR010721">
    <property type="entry name" value="UstE-like"/>
</dbReference>
<dbReference type="PANTHER" id="PTHR32251">
    <property type="entry name" value="3-OXO-5-ALPHA-STEROID 4-DEHYDROGENASE"/>
    <property type="match status" value="1"/>
</dbReference>
<dbReference type="Gene3D" id="1.20.120.1630">
    <property type="match status" value="1"/>
</dbReference>
<dbReference type="AlphaFoldDB" id="A0A4P6PXU6"/>
<accession>A0A4P6PXU6</accession>
<feature type="transmembrane region" description="Helical" evidence="1">
    <location>
        <begin position="241"/>
        <end position="259"/>
    </location>
</feature>
<organism evidence="2 3">
    <name type="scientific">Streptomonospora litoralis</name>
    <dbReference type="NCBI Taxonomy" id="2498135"/>
    <lineage>
        <taxon>Bacteria</taxon>
        <taxon>Bacillati</taxon>
        <taxon>Actinomycetota</taxon>
        <taxon>Actinomycetes</taxon>
        <taxon>Streptosporangiales</taxon>
        <taxon>Nocardiopsidaceae</taxon>
        <taxon>Streptomonospora</taxon>
    </lineage>
</organism>
<dbReference type="Proteomes" id="UP000292235">
    <property type="component" value="Chromosome"/>
</dbReference>
<feature type="transmembrane region" description="Helical" evidence="1">
    <location>
        <begin position="63"/>
        <end position="83"/>
    </location>
</feature>
<dbReference type="KEGG" id="strr:EKD16_06490"/>
<evidence type="ECO:0000256" key="1">
    <source>
        <dbReference type="SAM" id="Phobius"/>
    </source>
</evidence>
<evidence type="ECO:0000313" key="2">
    <source>
        <dbReference type="EMBL" id="QBI53096.1"/>
    </source>
</evidence>
<evidence type="ECO:0000313" key="3">
    <source>
        <dbReference type="Proteomes" id="UP000292235"/>
    </source>
</evidence>
<protein>
    <submittedName>
        <fullName evidence="2">3-oxo-5-alpha-steroid 4-dehydrogenase</fullName>
    </submittedName>
</protein>
<feature type="transmembrane region" description="Helical" evidence="1">
    <location>
        <begin position="27"/>
        <end position="51"/>
    </location>
</feature>